<keyword evidence="6 7" id="KW-0472">Membrane</keyword>
<sequence>MLGFIVRRVLTALLVVLLTSIFVFVLLYKGVANPAGPVCDAQGRCTAERLAAIEEQMGLNDPILTQYGEFATGVFAGRTVSFGETAYDCPAPCLGVSYGTRGLITDELVERLPATISLAIGASIIYLVVGVTLGVLAAKVRGTATDRLLVSSSLVVSSIPYYLFCLMAYIFLVLKTPIFDETGYLPITESVGAWFFAMLLPWLVLGLFSSSNYARFTRGQMVETLGEDYIRTASAKGVSPNKVVFGHGLRAAIVPIVTIFGLDFAALLGGTIFTEKIFQIDGIGLWALDAVTRPPLDFPVVIATVLVVAIIITLANLVVDIVYGFLDPRVRIS</sequence>
<gene>
    <name evidence="9" type="primary">dppB_2</name>
    <name evidence="9" type="ORF">ENKNEFLB_02772</name>
</gene>
<evidence type="ECO:0000256" key="6">
    <source>
        <dbReference type="ARBA" id="ARBA00023136"/>
    </source>
</evidence>
<comment type="subcellular location">
    <subcellularLocation>
        <location evidence="1 7">Cell membrane</location>
        <topology evidence="1 7">Multi-pass membrane protein</topology>
    </subcellularLocation>
</comment>
<dbReference type="SUPFAM" id="SSF161098">
    <property type="entry name" value="MetI-like"/>
    <property type="match status" value="1"/>
</dbReference>
<evidence type="ECO:0000256" key="1">
    <source>
        <dbReference type="ARBA" id="ARBA00004651"/>
    </source>
</evidence>
<keyword evidence="2 7" id="KW-0813">Transport</keyword>
<dbReference type="RefSeq" id="WP_214055933.1">
    <property type="nucleotide sequence ID" value="NZ_BAAAHS010000145.1"/>
</dbReference>
<feature type="transmembrane region" description="Helical" evidence="7">
    <location>
        <begin position="252"/>
        <end position="273"/>
    </location>
</feature>
<feature type="transmembrane region" description="Helical" evidence="7">
    <location>
        <begin position="300"/>
        <end position="326"/>
    </location>
</feature>
<keyword evidence="4 7" id="KW-0812">Transmembrane</keyword>
<evidence type="ECO:0000259" key="8">
    <source>
        <dbReference type="PROSITE" id="PS50928"/>
    </source>
</evidence>
<accession>A0ABX8EJT8</accession>
<evidence type="ECO:0000313" key="10">
    <source>
        <dbReference type="Proteomes" id="UP000679307"/>
    </source>
</evidence>
<evidence type="ECO:0000256" key="2">
    <source>
        <dbReference type="ARBA" id="ARBA00022448"/>
    </source>
</evidence>
<evidence type="ECO:0000256" key="5">
    <source>
        <dbReference type="ARBA" id="ARBA00022989"/>
    </source>
</evidence>
<proteinExistence type="inferred from homology"/>
<dbReference type="InterPro" id="IPR045621">
    <property type="entry name" value="BPD_transp_1_N"/>
</dbReference>
<evidence type="ECO:0000313" key="9">
    <source>
        <dbReference type="EMBL" id="QVT80377.1"/>
    </source>
</evidence>
<feature type="transmembrane region" description="Helical" evidence="7">
    <location>
        <begin position="9"/>
        <end position="28"/>
    </location>
</feature>
<name>A0ABX8EJT8_9ACTN</name>
<feature type="transmembrane region" description="Helical" evidence="7">
    <location>
        <begin position="148"/>
        <end position="171"/>
    </location>
</feature>
<reference evidence="9 10" key="1">
    <citation type="submission" date="2021-05" db="EMBL/GenBank/DDBJ databases">
        <title>Complete genome of Nocardioides aquaticus KCTC 9944T isolated from meromictic and hypersaline Ekho Lake, Antarctica.</title>
        <authorList>
            <person name="Hwang K."/>
            <person name="Kim K.M."/>
            <person name="Choe H."/>
        </authorList>
    </citation>
    <scope>NUCLEOTIDE SEQUENCE [LARGE SCALE GENOMIC DNA]</scope>
    <source>
        <strain evidence="9 10">KCTC 9944</strain>
    </source>
</reference>
<dbReference type="PANTHER" id="PTHR43163:SF6">
    <property type="entry name" value="DIPEPTIDE TRANSPORT SYSTEM PERMEASE PROTEIN DPPB-RELATED"/>
    <property type="match status" value="1"/>
</dbReference>
<evidence type="ECO:0000256" key="7">
    <source>
        <dbReference type="RuleBase" id="RU363032"/>
    </source>
</evidence>
<dbReference type="EMBL" id="CP075371">
    <property type="protein sequence ID" value="QVT80377.1"/>
    <property type="molecule type" value="Genomic_DNA"/>
</dbReference>
<dbReference type="Pfam" id="PF00528">
    <property type="entry name" value="BPD_transp_1"/>
    <property type="match status" value="1"/>
</dbReference>
<keyword evidence="10" id="KW-1185">Reference proteome</keyword>
<feature type="domain" description="ABC transmembrane type-1" evidence="8">
    <location>
        <begin position="112"/>
        <end position="319"/>
    </location>
</feature>
<evidence type="ECO:0000256" key="3">
    <source>
        <dbReference type="ARBA" id="ARBA00022475"/>
    </source>
</evidence>
<keyword evidence="3" id="KW-1003">Cell membrane</keyword>
<dbReference type="PANTHER" id="PTHR43163">
    <property type="entry name" value="DIPEPTIDE TRANSPORT SYSTEM PERMEASE PROTEIN DPPB-RELATED"/>
    <property type="match status" value="1"/>
</dbReference>
<dbReference type="Pfam" id="PF19300">
    <property type="entry name" value="BPD_transp_1_N"/>
    <property type="match status" value="1"/>
</dbReference>
<dbReference type="Proteomes" id="UP000679307">
    <property type="component" value="Chromosome"/>
</dbReference>
<keyword evidence="5 7" id="KW-1133">Transmembrane helix</keyword>
<feature type="transmembrane region" description="Helical" evidence="7">
    <location>
        <begin position="116"/>
        <end position="136"/>
    </location>
</feature>
<protein>
    <submittedName>
        <fullName evidence="9">Dipeptide transport system permease protein DppB</fullName>
    </submittedName>
</protein>
<dbReference type="CDD" id="cd06261">
    <property type="entry name" value="TM_PBP2"/>
    <property type="match status" value="1"/>
</dbReference>
<dbReference type="PROSITE" id="PS50928">
    <property type="entry name" value="ABC_TM1"/>
    <property type="match status" value="1"/>
</dbReference>
<feature type="transmembrane region" description="Helical" evidence="7">
    <location>
        <begin position="191"/>
        <end position="208"/>
    </location>
</feature>
<organism evidence="9 10">
    <name type="scientific">Nocardioides aquaticus</name>
    <dbReference type="NCBI Taxonomy" id="160826"/>
    <lineage>
        <taxon>Bacteria</taxon>
        <taxon>Bacillati</taxon>
        <taxon>Actinomycetota</taxon>
        <taxon>Actinomycetes</taxon>
        <taxon>Propionibacteriales</taxon>
        <taxon>Nocardioidaceae</taxon>
        <taxon>Nocardioides</taxon>
    </lineage>
</organism>
<dbReference type="InterPro" id="IPR035906">
    <property type="entry name" value="MetI-like_sf"/>
</dbReference>
<dbReference type="Gene3D" id="1.10.3720.10">
    <property type="entry name" value="MetI-like"/>
    <property type="match status" value="1"/>
</dbReference>
<evidence type="ECO:0000256" key="4">
    <source>
        <dbReference type="ARBA" id="ARBA00022692"/>
    </source>
</evidence>
<dbReference type="InterPro" id="IPR000515">
    <property type="entry name" value="MetI-like"/>
</dbReference>
<comment type="similarity">
    <text evidence="7">Belongs to the binding-protein-dependent transport system permease family.</text>
</comment>